<dbReference type="EMBL" id="BARU01030658">
    <property type="protein sequence ID" value="GAH65732.1"/>
    <property type="molecule type" value="Genomic_DNA"/>
</dbReference>
<proteinExistence type="predicted"/>
<accession>X1H8K6</accession>
<comment type="caution">
    <text evidence="1">The sequence shown here is derived from an EMBL/GenBank/DDBJ whole genome shotgun (WGS) entry which is preliminary data.</text>
</comment>
<dbReference type="AlphaFoldDB" id="X1H8K6"/>
<name>X1H8K6_9ZZZZ</name>
<reference evidence="1" key="1">
    <citation type="journal article" date="2014" name="Front. Microbiol.">
        <title>High frequency of phylogenetically diverse reductive dehalogenase-homologous genes in deep subseafloor sedimentary metagenomes.</title>
        <authorList>
            <person name="Kawai M."/>
            <person name="Futagami T."/>
            <person name="Toyoda A."/>
            <person name="Takaki Y."/>
            <person name="Nishi S."/>
            <person name="Hori S."/>
            <person name="Arai W."/>
            <person name="Tsubouchi T."/>
            <person name="Morono Y."/>
            <person name="Uchiyama I."/>
            <person name="Ito T."/>
            <person name="Fujiyama A."/>
            <person name="Inagaki F."/>
            <person name="Takami H."/>
        </authorList>
    </citation>
    <scope>NUCLEOTIDE SEQUENCE</scope>
    <source>
        <strain evidence="1">Expedition CK06-06</strain>
    </source>
</reference>
<gene>
    <name evidence="1" type="ORF">S03H2_48605</name>
</gene>
<sequence>MKVKFLKDWKDCHKKGSVRDVTPHFAETLIETGYAKAIDSPPRNKMIMKPIREK</sequence>
<organism evidence="1">
    <name type="scientific">marine sediment metagenome</name>
    <dbReference type="NCBI Taxonomy" id="412755"/>
    <lineage>
        <taxon>unclassified sequences</taxon>
        <taxon>metagenomes</taxon>
        <taxon>ecological metagenomes</taxon>
    </lineage>
</organism>
<evidence type="ECO:0000313" key="1">
    <source>
        <dbReference type="EMBL" id="GAH65732.1"/>
    </source>
</evidence>
<protein>
    <submittedName>
        <fullName evidence="1">Uncharacterized protein</fullName>
    </submittedName>
</protein>